<dbReference type="InterPro" id="IPR000014">
    <property type="entry name" value="PAS"/>
</dbReference>
<dbReference type="Proteomes" id="UP001251374">
    <property type="component" value="Unassembled WGS sequence"/>
</dbReference>
<dbReference type="NCBIfam" id="TIGR00229">
    <property type="entry name" value="sensory_box"/>
    <property type="match status" value="2"/>
</dbReference>
<dbReference type="SMART" id="SM00283">
    <property type="entry name" value="MA"/>
    <property type="match status" value="1"/>
</dbReference>
<proteinExistence type="predicted"/>
<protein>
    <submittedName>
        <fullName evidence="6">PAS domain-containing methyl-accepting chemotaxis protein</fullName>
    </submittedName>
</protein>
<evidence type="ECO:0000256" key="1">
    <source>
        <dbReference type="ARBA" id="ARBA00023224"/>
    </source>
</evidence>
<evidence type="ECO:0000313" key="6">
    <source>
        <dbReference type="EMBL" id="MDR5904989.1"/>
    </source>
</evidence>
<dbReference type="PROSITE" id="PS50113">
    <property type="entry name" value="PAC"/>
    <property type="match status" value="2"/>
</dbReference>
<evidence type="ECO:0000259" key="5">
    <source>
        <dbReference type="PROSITE" id="PS50113"/>
    </source>
</evidence>
<dbReference type="InterPro" id="IPR035965">
    <property type="entry name" value="PAS-like_dom_sf"/>
</dbReference>
<keyword evidence="7" id="KW-1185">Reference proteome</keyword>
<gene>
    <name evidence="6" type="ORF">QC821_06875</name>
</gene>
<dbReference type="PROSITE" id="PS50111">
    <property type="entry name" value="CHEMOTAXIS_TRANSDUC_2"/>
    <property type="match status" value="1"/>
</dbReference>
<dbReference type="Gene3D" id="3.30.450.20">
    <property type="entry name" value="PAS domain"/>
    <property type="match status" value="2"/>
</dbReference>
<dbReference type="InterPro" id="IPR050903">
    <property type="entry name" value="Bact_Chemotaxis_MeTrfase"/>
</dbReference>
<sequence length="421" mass="46335">MTWLAYGIASRKIDAIKNSMAYIEFSPSGEIHFANDLFLDTLDYTLGEIKGKHHRIFCTEQTQRSHAYQNFWRALASGIQQSGTFERLGKSGRSVWLEATYFPVKNAHGHVIKVIKIATDITQKHYASQSQHAVLSALDNSMATIEFTPQGVIVKANQNFLDTVGYTHEEIVGQHHRLFCSDAFYKQNPHFWDDLGDGKLNAGQFERFTSSGRRIWLEATYNPILDNQGRVERIIKFATDITARVEKDEAARQAVESASSVAGQTEKIAISGLEKLGEAVNHSQQANTDIADLEALINTLSEKSNSIDQITGTISRIAEQTNLLSLNAAIEAARAGEHGKGFSVVANEVRQLARRAGEAASNISLVLNENTALTQAASVKMTTASSQSHETQQALADVSLVVNEMLEGARQVSRAVDDLSR</sequence>
<organism evidence="6 7">
    <name type="scientific">Franzmannia qiaohouensis</name>
    <dbReference type="NCBI Taxonomy" id="1329370"/>
    <lineage>
        <taxon>Bacteria</taxon>
        <taxon>Pseudomonadati</taxon>
        <taxon>Pseudomonadota</taxon>
        <taxon>Gammaproteobacteria</taxon>
        <taxon>Oceanospirillales</taxon>
        <taxon>Halomonadaceae</taxon>
        <taxon>Franzmannia</taxon>
    </lineage>
</organism>
<comment type="caution">
    <text evidence="6">The sequence shown here is derived from an EMBL/GenBank/DDBJ whole genome shotgun (WGS) entry which is preliminary data.</text>
</comment>
<dbReference type="Pfam" id="PF08447">
    <property type="entry name" value="PAS_3"/>
    <property type="match status" value="1"/>
</dbReference>
<dbReference type="InterPro" id="IPR000700">
    <property type="entry name" value="PAS-assoc_C"/>
</dbReference>
<dbReference type="CDD" id="cd00130">
    <property type="entry name" value="PAS"/>
    <property type="match status" value="2"/>
</dbReference>
<dbReference type="RefSeq" id="WP_309718760.1">
    <property type="nucleotide sequence ID" value="NZ_JARWAM010000004.1"/>
</dbReference>
<dbReference type="InterPro" id="IPR004089">
    <property type="entry name" value="MCPsignal_dom"/>
</dbReference>
<dbReference type="InterPro" id="IPR001610">
    <property type="entry name" value="PAC"/>
</dbReference>
<dbReference type="PANTHER" id="PTHR24422:SF10">
    <property type="entry name" value="CHEMOTAXIS PROTEIN METHYLTRANSFERASE 2"/>
    <property type="match status" value="1"/>
</dbReference>
<dbReference type="InterPro" id="IPR013655">
    <property type="entry name" value="PAS_fold_3"/>
</dbReference>
<name>A0ABU1HBZ5_9GAMM</name>
<feature type="domain" description="PAC" evidence="5">
    <location>
        <begin position="201"/>
        <end position="253"/>
    </location>
</feature>
<dbReference type="SMART" id="SM00086">
    <property type="entry name" value="PAC"/>
    <property type="match status" value="2"/>
</dbReference>
<dbReference type="PROSITE" id="PS50112">
    <property type="entry name" value="PAS"/>
    <property type="match status" value="1"/>
</dbReference>
<reference evidence="6 7" key="1">
    <citation type="submission" date="2023-04" db="EMBL/GenBank/DDBJ databases">
        <title>A long-awaited taxogenomic arrangement of the family Halomonadaceae.</title>
        <authorList>
            <person name="De La Haba R."/>
            <person name="Chuvochina M."/>
            <person name="Wittouck S."/>
            <person name="Arahal D.R."/>
            <person name="Sanchez-Porro C."/>
            <person name="Hugenholtz P."/>
            <person name="Ventosa A."/>
        </authorList>
    </citation>
    <scope>NUCLEOTIDE SEQUENCE [LARGE SCALE GENOMIC DNA]</scope>
    <source>
        <strain evidence="6 7">DSM 26770</strain>
    </source>
</reference>
<dbReference type="Pfam" id="PF13426">
    <property type="entry name" value="PAS_9"/>
    <property type="match status" value="1"/>
</dbReference>
<dbReference type="SUPFAM" id="SSF58104">
    <property type="entry name" value="Methyl-accepting chemotaxis protein (MCP) signaling domain"/>
    <property type="match status" value="1"/>
</dbReference>
<dbReference type="Pfam" id="PF00015">
    <property type="entry name" value="MCPsignal"/>
    <property type="match status" value="1"/>
</dbReference>
<feature type="domain" description="PAC" evidence="5">
    <location>
        <begin position="81"/>
        <end position="133"/>
    </location>
</feature>
<feature type="domain" description="PAS" evidence="4">
    <location>
        <begin position="150"/>
        <end position="174"/>
    </location>
</feature>
<dbReference type="Gene3D" id="1.10.287.950">
    <property type="entry name" value="Methyl-accepting chemotaxis protein"/>
    <property type="match status" value="1"/>
</dbReference>
<evidence type="ECO:0000256" key="2">
    <source>
        <dbReference type="PROSITE-ProRule" id="PRU00284"/>
    </source>
</evidence>
<evidence type="ECO:0000313" key="7">
    <source>
        <dbReference type="Proteomes" id="UP001251374"/>
    </source>
</evidence>
<dbReference type="EMBL" id="JARWAM010000004">
    <property type="protein sequence ID" value="MDR5904989.1"/>
    <property type="molecule type" value="Genomic_DNA"/>
</dbReference>
<dbReference type="PANTHER" id="PTHR24422">
    <property type="entry name" value="CHEMOTAXIS PROTEIN METHYLTRANSFERASE"/>
    <property type="match status" value="1"/>
</dbReference>
<feature type="domain" description="Methyl-accepting transducer" evidence="3">
    <location>
        <begin position="253"/>
        <end position="421"/>
    </location>
</feature>
<evidence type="ECO:0000259" key="3">
    <source>
        <dbReference type="PROSITE" id="PS50111"/>
    </source>
</evidence>
<evidence type="ECO:0000259" key="4">
    <source>
        <dbReference type="PROSITE" id="PS50112"/>
    </source>
</evidence>
<dbReference type="SUPFAM" id="SSF55785">
    <property type="entry name" value="PYP-like sensor domain (PAS domain)"/>
    <property type="match status" value="2"/>
</dbReference>
<accession>A0ABU1HBZ5</accession>
<dbReference type="PRINTS" id="PR00260">
    <property type="entry name" value="CHEMTRNSDUCR"/>
</dbReference>
<dbReference type="SMART" id="SM00091">
    <property type="entry name" value="PAS"/>
    <property type="match status" value="2"/>
</dbReference>
<keyword evidence="1 2" id="KW-0807">Transducer</keyword>
<dbReference type="InterPro" id="IPR004090">
    <property type="entry name" value="Chemotax_Me-accpt_rcpt"/>
</dbReference>